<dbReference type="PANTHER" id="PTHR45528">
    <property type="entry name" value="SENSOR HISTIDINE KINASE CPXA"/>
    <property type="match status" value="1"/>
</dbReference>
<dbReference type="EC" id="2.7.13.3" evidence="3"/>
<dbReference type="InterPro" id="IPR050398">
    <property type="entry name" value="HssS/ArlS-like"/>
</dbReference>
<keyword evidence="8" id="KW-0547">Nucleotide-binding</keyword>
<feature type="domain" description="Histidine kinase" evidence="15">
    <location>
        <begin position="518"/>
        <end position="731"/>
    </location>
</feature>
<dbReference type="GO" id="GO:0005886">
    <property type="term" value="C:plasma membrane"/>
    <property type="evidence" value="ECO:0007669"/>
    <property type="project" value="UniProtKB-SubCell"/>
</dbReference>
<sequence length="731" mass="84632">MKEKSKILLSLFLISWTLFSVFLLITYGSQYIGKSYFDSNSFKGNLENFKSEIGRYVLEPFDVEEAKKQITVTKEEIEYHRNYYGSLTDQVENIKYQYQERIEQAADDPELKELLLHERDQKIEDIKKNFQDDSHVEEKIRQQKEAIIHRYAVLENENKKAFLDEYNYFAYSLRNIETGETFQSGDVNAEAVFKENFGDKNSYLVVNSSRTISPNEYDYTIMKPEMTIEGKVSRYEGTIIIPKSMMQNTQFKEDYQVFMTVKIILYSIWATSLLAIVGVMTVAKPSFRDFLFENRLKEYFLKMPIDLRIAATLFAIMITSLIFDITGNFIRFNYYYMNHEWIQIGIHLAIDLVLIYIFTSISILGALWTWESVNNEENIKYEWKRSLAYRLSDGIQDLFLSRSIGIQALAILTVAFLAGFGLAIVFIEPIFLLVYAILFIFIALPALILFLRNAGYLNRIMKQTKDMAEGRLTREVQVKGKSPLAQHAQNLNELQEGVRKSLSEQAKSERLKTELITNVSHDLRTPLTSIITYTDLLKNPNITEDERKRYIEILENKSHRLKTLIEDLFEVSKMSSGNVELKKERIDLTQLLQQAIGEHKEAFEKANLDLRVMLPNEPLYAYVDGQKWWRVIDNLIVNALKYSLEGTRVYITLKKVDSVAELAVKNIANYELGDNVEELTERFKRADESRHTEGSGLGLAIAQSIVDMHNGKLRISVDGDLFKVVVTVTAE</sequence>
<feature type="domain" description="HAMP" evidence="16">
    <location>
        <begin position="457"/>
        <end position="503"/>
    </location>
</feature>
<dbReference type="SUPFAM" id="SSF55874">
    <property type="entry name" value="ATPase domain of HSP90 chaperone/DNA topoisomerase II/histidine kinase"/>
    <property type="match status" value="1"/>
</dbReference>
<dbReference type="Pfam" id="PF00512">
    <property type="entry name" value="HisKA"/>
    <property type="match status" value="1"/>
</dbReference>
<dbReference type="CDD" id="cd00082">
    <property type="entry name" value="HisKA"/>
    <property type="match status" value="1"/>
</dbReference>
<dbReference type="Pfam" id="PF02518">
    <property type="entry name" value="HATPase_c"/>
    <property type="match status" value="1"/>
</dbReference>
<name>A0A840Q0H7_URETH</name>
<dbReference type="SMART" id="SM00388">
    <property type="entry name" value="HisKA"/>
    <property type="match status" value="1"/>
</dbReference>
<keyword evidence="9 17" id="KW-0418">Kinase</keyword>
<keyword evidence="10" id="KW-0067">ATP-binding</keyword>
<dbReference type="SMART" id="SM00387">
    <property type="entry name" value="HATPase_c"/>
    <property type="match status" value="1"/>
</dbReference>
<dbReference type="InterPro" id="IPR005467">
    <property type="entry name" value="His_kinase_dom"/>
</dbReference>
<dbReference type="InterPro" id="IPR003661">
    <property type="entry name" value="HisK_dim/P_dom"/>
</dbReference>
<evidence type="ECO:0000259" key="15">
    <source>
        <dbReference type="PROSITE" id="PS50109"/>
    </source>
</evidence>
<feature type="transmembrane region" description="Helical" evidence="14">
    <location>
        <begin position="433"/>
        <end position="451"/>
    </location>
</feature>
<evidence type="ECO:0000256" key="10">
    <source>
        <dbReference type="ARBA" id="ARBA00022840"/>
    </source>
</evidence>
<evidence type="ECO:0000259" key="16">
    <source>
        <dbReference type="PROSITE" id="PS50885"/>
    </source>
</evidence>
<evidence type="ECO:0000256" key="14">
    <source>
        <dbReference type="SAM" id="Phobius"/>
    </source>
</evidence>
<dbReference type="Gene3D" id="1.10.287.130">
    <property type="match status" value="1"/>
</dbReference>
<keyword evidence="11 14" id="KW-1133">Transmembrane helix</keyword>
<evidence type="ECO:0000256" key="2">
    <source>
        <dbReference type="ARBA" id="ARBA00004651"/>
    </source>
</evidence>
<dbReference type="InterPro" id="IPR003660">
    <property type="entry name" value="HAMP_dom"/>
</dbReference>
<dbReference type="RefSeq" id="WP_168412830.1">
    <property type="nucleotide sequence ID" value="NZ_JAAXPW010000048.1"/>
</dbReference>
<comment type="catalytic activity">
    <reaction evidence="1">
        <text>ATP + protein L-histidine = ADP + protein N-phospho-L-histidine.</text>
        <dbReference type="EC" id="2.7.13.3"/>
    </reaction>
</comment>
<feature type="transmembrane region" description="Helical" evidence="14">
    <location>
        <begin position="305"/>
        <end position="326"/>
    </location>
</feature>
<protein>
    <recommendedName>
        <fullName evidence="3">histidine kinase</fullName>
        <ecNumber evidence="3">2.7.13.3</ecNumber>
    </recommendedName>
</protein>
<proteinExistence type="predicted"/>
<dbReference type="InterPro" id="IPR036890">
    <property type="entry name" value="HATPase_C_sf"/>
</dbReference>
<organism evidence="17 18">
    <name type="scientific">Ureibacillus thermosphaericus</name>
    <dbReference type="NCBI Taxonomy" id="51173"/>
    <lineage>
        <taxon>Bacteria</taxon>
        <taxon>Bacillati</taxon>
        <taxon>Bacillota</taxon>
        <taxon>Bacilli</taxon>
        <taxon>Bacillales</taxon>
        <taxon>Caryophanaceae</taxon>
        <taxon>Ureibacillus</taxon>
    </lineage>
</organism>
<evidence type="ECO:0000256" key="4">
    <source>
        <dbReference type="ARBA" id="ARBA00022475"/>
    </source>
</evidence>
<keyword evidence="13 14" id="KW-0472">Membrane</keyword>
<evidence type="ECO:0000313" key="17">
    <source>
        <dbReference type="EMBL" id="MBB5150411.1"/>
    </source>
</evidence>
<keyword evidence="7 14" id="KW-0812">Transmembrane</keyword>
<comment type="subcellular location">
    <subcellularLocation>
        <location evidence="2">Cell membrane</location>
        <topology evidence="2">Multi-pass membrane protein</topology>
    </subcellularLocation>
</comment>
<evidence type="ECO:0000313" key="18">
    <source>
        <dbReference type="Proteomes" id="UP000557217"/>
    </source>
</evidence>
<keyword evidence="18" id="KW-1185">Reference proteome</keyword>
<feature type="transmembrane region" description="Helical" evidence="14">
    <location>
        <begin position="263"/>
        <end position="284"/>
    </location>
</feature>
<evidence type="ECO:0000256" key="9">
    <source>
        <dbReference type="ARBA" id="ARBA00022777"/>
    </source>
</evidence>
<reference evidence="17 18" key="1">
    <citation type="submission" date="2020-08" db="EMBL/GenBank/DDBJ databases">
        <title>Genomic Encyclopedia of Type Strains, Phase IV (KMG-IV): sequencing the most valuable type-strain genomes for metagenomic binning, comparative biology and taxonomic classification.</title>
        <authorList>
            <person name="Goeker M."/>
        </authorList>
    </citation>
    <scope>NUCLEOTIDE SEQUENCE [LARGE SCALE GENOMIC DNA]</scope>
    <source>
        <strain evidence="17 18">DSM 10633</strain>
    </source>
</reference>
<keyword evidence="4" id="KW-1003">Cell membrane</keyword>
<evidence type="ECO:0000256" key="3">
    <source>
        <dbReference type="ARBA" id="ARBA00012438"/>
    </source>
</evidence>
<dbReference type="InterPro" id="IPR036097">
    <property type="entry name" value="HisK_dim/P_sf"/>
</dbReference>
<evidence type="ECO:0000256" key="5">
    <source>
        <dbReference type="ARBA" id="ARBA00022553"/>
    </source>
</evidence>
<dbReference type="InterPro" id="IPR003594">
    <property type="entry name" value="HATPase_dom"/>
</dbReference>
<evidence type="ECO:0000256" key="12">
    <source>
        <dbReference type="ARBA" id="ARBA00023012"/>
    </source>
</evidence>
<dbReference type="PANTHER" id="PTHR45528:SF1">
    <property type="entry name" value="SENSOR HISTIDINE KINASE CPXA"/>
    <property type="match status" value="1"/>
</dbReference>
<dbReference type="PROSITE" id="PS50885">
    <property type="entry name" value="HAMP"/>
    <property type="match status" value="1"/>
</dbReference>
<evidence type="ECO:0000256" key="1">
    <source>
        <dbReference type="ARBA" id="ARBA00000085"/>
    </source>
</evidence>
<dbReference type="PROSITE" id="PS50109">
    <property type="entry name" value="HIS_KIN"/>
    <property type="match status" value="1"/>
</dbReference>
<evidence type="ECO:0000256" key="6">
    <source>
        <dbReference type="ARBA" id="ARBA00022679"/>
    </source>
</evidence>
<keyword evidence="12" id="KW-0902">Two-component regulatory system</keyword>
<accession>A0A840Q0H7</accession>
<dbReference type="Proteomes" id="UP000557217">
    <property type="component" value="Unassembled WGS sequence"/>
</dbReference>
<dbReference type="GO" id="GO:0005524">
    <property type="term" value="F:ATP binding"/>
    <property type="evidence" value="ECO:0007669"/>
    <property type="project" value="UniProtKB-KW"/>
</dbReference>
<dbReference type="SUPFAM" id="SSF47384">
    <property type="entry name" value="Homodimeric domain of signal transducing histidine kinase"/>
    <property type="match status" value="1"/>
</dbReference>
<dbReference type="GO" id="GO:0000155">
    <property type="term" value="F:phosphorelay sensor kinase activity"/>
    <property type="evidence" value="ECO:0007669"/>
    <property type="project" value="InterPro"/>
</dbReference>
<keyword evidence="5" id="KW-0597">Phosphoprotein</keyword>
<feature type="transmembrane region" description="Helical" evidence="14">
    <location>
        <begin position="346"/>
        <end position="370"/>
    </location>
</feature>
<dbReference type="FunFam" id="1.10.287.130:FF:000008">
    <property type="entry name" value="Two-component sensor histidine kinase"/>
    <property type="match status" value="1"/>
</dbReference>
<feature type="transmembrane region" description="Helical" evidence="14">
    <location>
        <begin position="408"/>
        <end position="427"/>
    </location>
</feature>
<dbReference type="EMBL" id="JACHGZ010000051">
    <property type="protein sequence ID" value="MBB5150411.1"/>
    <property type="molecule type" value="Genomic_DNA"/>
</dbReference>
<comment type="caution">
    <text evidence="17">The sequence shown here is derived from an EMBL/GenBank/DDBJ whole genome shotgun (WGS) entry which is preliminary data.</text>
</comment>
<evidence type="ECO:0000256" key="7">
    <source>
        <dbReference type="ARBA" id="ARBA00022692"/>
    </source>
</evidence>
<evidence type="ECO:0000256" key="8">
    <source>
        <dbReference type="ARBA" id="ARBA00022741"/>
    </source>
</evidence>
<dbReference type="AlphaFoldDB" id="A0A840Q0H7"/>
<evidence type="ECO:0000256" key="11">
    <source>
        <dbReference type="ARBA" id="ARBA00022989"/>
    </source>
</evidence>
<keyword evidence="6" id="KW-0808">Transferase</keyword>
<dbReference type="Gene3D" id="3.30.565.10">
    <property type="entry name" value="Histidine kinase-like ATPase, C-terminal domain"/>
    <property type="match status" value="1"/>
</dbReference>
<gene>
    <name evidence="17" type="ORF">HNR36_002831</name>
</gene>
<evidence type="ECO:0000256" key="13">
    <source>
        <dbReference type="ARBA" id="ARBA00023136"/>
    </source>
</evidence>